<proteinExistence type="predicted"/>
<dbReference type="OrthoDB" id="10056382at2759"/>
<dbReference type="EMBL" id="REGN01007599">
    <property type="protein sequence ID" value="RNA05802.1"/>
    <property type="molecule type" value="Genomic_DNA"/>
</dbReference>
<dbReference type="Proteomes" id="UP000276133">
    <property type="component" value="Unassembled WGS sequence"/>
</dbReference>
<sequence length="129" mass="15438">MSKRTREREANLIYRTIIWIINSSENEKRPRYLRIRFSTSNSLSVLTGNIKLLHQNLKPQKLKRIHYQPFAIVLILILKQFNVNFKDTDLWKRSLNEGTQISTFYEFLPELHIEAKIFVENETNIKECT</sequence>
<organism evidence="1 2">
    <name type="scientific">Brachionus plicatilis</name>
    <name type="common">Marine rotifer</name>
    <name type="synonym">Brachionus muelleri</name>
    <dbReference type="NCBI Taxonomy" id="10195"/>
    <lineage>
        <taxon>Eukaryota</taxon>
        <taxon>Metazoa</taxon>
        <taxon>Spiralia</taxon>
        <taxon>Gnathifera</taxon>
        <taxon>Rotifera</taxon>
        <taxon>Eurotatoria</taxon>
        <taxon>Monogononta</taxon>
        <taxon>Pseudotrocha</taxon>
        <taxon>Ploima</taxon>
        <taxon>Brachionidae</taxon>
        <taxon>Brachionus</taxon>
    </lineage>
</organism>
<gene>
    <name evidence="1" type="ORF">BpHYR1_046197</name>
</gene>
<reference evidence="1 2" key="1">
    <citation type="journal article" date="2018" name="Sci. Rep.">
        <title>Genomic signatures of local adaptation to the degree of environmental predictability in rotifers.</title>
        <authorList>
            <person name="Franch-Gras L."/>
            <person name="Hahn C."/>
            <person name="Garcia-Roger E.M."/>
            <person name="Carmona M.J."/>
            <person name="Serra M."/>
            <person name="Gomez A."/>
        </authorList>
    </citation>
    <scope>NUCLEOTIDE SEQUENCE [LARGE SCALE GENOMIC DNA]</scope>
    <source>
        <strain evidence="1">HYR1</strain>
    </source>
</reference>
<dbReference type="AlphaFoldDB" id="A0A3M7Q3N3"/>
<name>A0A3M7Q3N3_BRAPC</name>
<keyword evidence="2" id="KW-1185">Reference proteome</keyword>
<accession>A0A3M7Q3N3</accession>
<evidence type="ECO:0000313" key="1">
    <source>
        <dbReference type="EMBL" id="RNA05802.1"/>
    </source>
</evidence>
<comment type="caution">
    <text evidence="1">The sequence shown here is derived from an EMBL/GenBank/DDBJ whole genome shotgun (WGS) entry which is preliminary data.</text>
</comment>
<protein>
    <submittedName>
        <fullName evidence="1">Uncharacterized protein</fullName>
    </submittedName>
</protein>
<evidence type="ECO:0000313" key="2">
    <source>
        <dbReference type="Proteomes" id="UP000276133"/>
    </source>
</evidence>